<dbReference type="OrthoDB" id="1862401at2759"/>
<dbReference type="Proteomes" id="UP000325579">
    <property type="component" value="Unassembled WGS sequence"/>
</dbReference>
<dbReference type="AlphaFoldDB" id="A0A5N7CVD8"/>
<dbReference type="InterPro" id="IPR050317">
    <property type="entry name" value="Plant_Fungal_Acyltransferase"/>
</dbReference>
<evidence type="ECO:0000313" key="2">
    <source>
        <dbReference type="EMBL" id="KAE8398175.1"/>
    </source>
</evidence>
<sequence length="460" mass="50355">MAHHTYVKQLSPLDLLMPRTYIRVLLAFETTIPTPELTQSLQSGLDKLSTQLPWLSGRVFPTTSIQHKASVEIRSNAGHTPTLVDKGSIAAPYTTLSSHGMSMEAIPSEIWPVPSMVDDGISETGAPVFAASLFGFADQGVGLCVCLHHHAVDATGLSEVVELWARNVAETGFEFSGSHQTRLERLSKALSPALEDISSLSSESLLALHPEYSKVPPTMPKEFAPSTSKLFAIPVDRINALKETLREYTSNAPTTNVLLCALIWTTITRVRANRNPGLASETSRLVTAVNGRQRISETFSVPENPYFGNAVLYSLTNLAVGALATTDEDAMRSLAGVCDYISASQSPSKIGSRQIAEVYGLADRMQDYRSLFVGWDLFGSRDLTITSWADLDVYAMDFGAMLGKPKLVRFPYMEADGVAIILPRQRNLSEEMLEIMVMLRRDDMGALEHDGVWQTLVSSN</sequence>
<organism evidence="2 3">
    <name type="scientific">Aspergillus pseudonomiae</name>
    <dbReference type="NCBI Taxonomy" id="1506151"/>
    <lineage>
        <taxon>Eukaryota</taxon>
        <taxon>Fungi</taxon>
        <taxon>Dikarya</taxon>
        <taxon>Ascomycota</taxon>
        <taxon>Pezizomycotina</taxon>
        <taxon>Eurotiomycetes</taxon>
        <taxon>Eurotiomycetidae</taxon>
        <taxon>Eurotiales</taxon>
        <taxon>Aspergillaceae</taxon>
        <taxon>Aspergillus</taxon>
        <taxon>Aspergillus subgen. Circumdati</taxon>
    </lineage>
</organism>
<dbReference type="GO" id="GO:0016747">
    <property type="term" value="F:acyltransferase activity, transferring groups other than amino-acyl groups"/>
    <property type="evidence" value="ECO:0007669"/>
    <property type="project" value="TreeGrafter"/>
</dbReference>
<dbReference type="Gene3D" id="3.30.559.10">
    <property type="entry name" value="Chloramphenicol acetyltransferase-like domain"/>
    <property type="match status" value="2"/>
</dbReference>
<dbReference type="EMBL" id="ML736865">
    <property type="protein sequence ID" value="KAE8398175.1"/>
    <property type="molecule type" value="Genomic_DNA"/>
</dbReference>
<name>A0A5N7CVD8_9EURO</name>
<reference evidence="2 3" key="1">
    <citation type="submission" date="2019-04" db="EMBL/GenBank/DDBJ databases">
        <authorList>
            <consortium name="DOE Joint Genome Institute"/>
            <person name="Mondo S."/>
            <person name="Kjaerbolling I."/>
            <person name="Vesth T."/>
            <person name="Frisvad J.C."/>
            <person name="Nybo J.L."/>
            <person name="Theobald S."/>
            <person name="Kildgaard S."/>
            <person name="Isbrandt T."/>
            <person name="Kuo A."/>
            <person name="Sato A."/>
            <person name="Lyhne E.K."/>
            <person name="Kogle M.E."/>
            <person name="Wiebenga A."/>
            <person name="Kun R.S."/>
            <person name="Lubbers R.J."/>
            <person name="Makela M.R."/>
            <person name="Barry K."/>
            <person name="Chovatia M."/>
            <person name="Clum A."/>
            <person name="Daum C."/>
            <person name="Haridas S."/>
            <person name="He G."/>
            <person name="LaButti K."/>
            <person name="Lipzen A."/>
            <person name="Riley R."/>
            <person name="Salamov A."/>
            <person name="Simmons B.A."/>
            <person name="Magnuson J.K."/>
            <person name="Henrissat B."/>
            <person name="Mortensen U.H."/>
            <person name="Larsen T.O."/>
            <person name="Devries R.P."/>
            <person name="Grigoriev I.V."/>
            <person name="Machida M."/>
            <person name="Baker S.E."/>
            <person name="Andersen M.R."/>
            <person name="Cantor M.N."/>
            <person name="Hua S.X."/>
        </authorList>
    </citation>
    <scope>NUCLEOTIDE SEQUENCE [LARGE SCALE GENOMIC DNA]</scope>
    <source>
        <strain evidence="2 3">CBS 119388</strain>
    </source>
</reference>
<dbReference type="PANTHER" id="PTHR31642">
    <property type="entry name" value="TRICHOTHECENE 3-O-ACETYLTRANSFERASE"/>
    <property type="match status" value="1"/>
</dbReference>
<accession>A0A5N7CVD8</accession>
<dbReference type="GeneID" id="43673579"/>
<keyword evidence="3" id="KW-1185">Reference proteome</keyword>
<evidence type="ECO:0000256" key="1">
    <source>
        <dbReference type="ARBA" id="ARBA00022679"/>
    </source>
</evidence>
<protein>
    <submittedName>
        <fullName evidence="2">Transferase family-domain-containing protein</fullName>
    </submittedName>
</protein>
<gene>
    <name evidence="2" type="ORF">BDV37DRAFT_291229</name>
</gene>
<dbReference type="InterPro" id="IPR023213">
    <property type="entry name" value="CAT-like_dom_sf"/>
</dbReference>
<evidence type="ECO:0000313" key="3">
    <source>
        <dbReference type="Proteomes" id="UP000325579"/>
    </source>
</evidence>
<dbReference type="Pfam" id="PF02458">
    <property type="entry name" value="Transferase"/>
    <property type="match status" value="1"/>
</dbReference>
<dbReference type="RefSeq" id="XP_031935494.1">
    <property type="nucleotide sequence ID" value="XM_032088888.1"/>
</dbReference>
<keyword evidence="1 2" id="KW-0808">Transferase</keyword>
<dbReference type="PANTHER" id="PTHR31642:SF310">
    <property type="entry name" value="FATTY ALCOHOL:CAFFEOYL-COA ACYLTRANSFERASE"/>
    <property type="match status" value="1"/>
</dbReference>
<proteinExistence type="predicted"/>